<evidence type="ECO:0000313" key="10">
    <source>
        <dbReference type="Proteomes" id="UP000054007"/>
    </source>
</evidence>
<evidence type="ECO:0000256" key="1">
    <source>
        <dbReference type="ARBA" id="ARBA00004141"/>
    </source>
</evidence>
<feature type="transmembrane region" description="Helical" evidence="7">
    <location>
        <begin position="166"/>
        <end position="186"/>
    </location>
</feature>
<dbReference type="InterPro" id="IPR020846">
    <property type="entry name" value="MFS_dom"/>
</dbReference>
<feature type="transmembrane region" description="Helical" evidence="7">
    <location>
        <begin position="365"/>
        <end position="384"/>
    </location>
</feature>
<feature type="transmembrane region" description="Helical" evidence="7">
    <location>
        <begin position="396"/>
        <end position="413"/>
    </location>
</feature>
<dbReference type="FunFam" id="1.20.1250.20:FF:000064">
    <property type="entry name" value="MFS allantoate transporter"/>
    <property type="match status" value="1"/>
</dbReference>
<dbReference type="SUPFAM" id="SSF103473">
    <property type="entry name" value="MFS general substrate transporter"/>
    <property type="match status" value="1"/>
</dbReference>
<evidence type="ECO:0000256" key="2">
    <source>
        <dbReference type="ARBA" id="ARBA00022448"/>
    </source>
</evidence>
<feature type="transmembrane region" description="Helical" evidence="7">
    <location>
        <begin position="425"/>
        <end position="445"/>
    </location>
</feature>
<feature type="transmembrane region" description="Helical" evidence="7">
    <location>
        <begin position="198"/>
        <end position="217"/>
    </location>
</feature>
<dbReference type="AlphaFoldDB" id="A0A0D7AWL2"/>
<protein>
    <submittedName>
        <fullName evidence="9">MFS general substrate transporter</fullName>
    </submittedName>
</protein>
<accession>A0A0D7AWL2</accession>
<feature type="transmembrane region" description="Helical" evidence="7">
    <location>
        <begin position="299"/>
        <end position="326"/>
    </location>
</feature>
<keyword evidence="5 7" id="KW-0472">Membrane</keyword>
<evidence type="ECO:0000259" key="8">
    <source>
        <dbReference type="PROSITE" id="PS50850"/>
    </source>
</evidence>
<keyword evidence="4 7" id="KW-1133">Transmembrane helix</keyword>
<feature type="transmembrane region" description="Helical" evidence="7">
    <location>
        <begin position="137"/>
        <end position="154"/>
    </location>
</feature>
<dbReference type="GO" id="GO:0022857">
    <property type="term" value="F:transmembrane transporter activity"/>
    <property type="evidence" value="ECO:0007669"/>
    <property type="project" value="InterPro"/>
</dbReference>
<dbReference type="Pfam" id="PF07690">
    <property type="entry name" value="MFS_1"/>
    <property type="match status" value="1"/>
</dbReference>
<evidence type="ECO:0000256" key="4">
    <source>
        <dbReference type="ARBA" id="ARBA00022989"/>
    </source>
</evidence>
<name>A0A0D7AWL2_9AGAR</name>
<feature type="transmembrane region" description="Helical" evidence="7">
    <location>
        <begin position="107"/>
        <end position="125"/>
    </location>
</feature>
<organism evidence="9 10">
    <name type="scientific">Cylindrobasidium torrendii FP15055 ss-10</name>
    <dbReference type="NCBI Taxonomy" id="1314674"/>
    <lineage>
        <taxon>Eukaryota</taxon>
        <taxon>Fungi</taxon>
        <taxon>Dikarya</taxon>
        <taxon>Basidiomycota</taxon>
        <taxon>Agaricomycotina</taxon>
        <taxon>Agaricomycetes</taxon>
        <taxon>Agaricomycetidae</taxon>
        <taxon>Agaricales</taxon>
        <taxon>Marasmiineae</taxon>
        <taxon>Physalacriaceae</taxon>
        <taxon>Cylindrobasidium</taxon>
    </lineage>
</organism>
<feature type="transmembrane region" description="Helical" evidence="7">
    <location>
        <begin position="338"/>
        <end position="358"/>
    </location>
</feature>
<evidence type="ECO:0000256" key="6">
    <source>
        <dbReference type="ARBA" id="ARBA00037968"/>
    </source>
</evidence>
<dbReference type="OrthoDB" id="6730379at2759"/>
<evidence type="ECO:0000256" key="3">
    <source>
        <dbReference type="ARBA" id="ARBA00022692"/>
    </source>
</evidence>
<dbReference type="InterPro" id="IPR036259">
    <property type="entry name" value="MFS_trans_sf"/>
</dbReference>
<proteinExistence type="inferred from homology"/>
<dbReference type="InterPro" id="IPR011701">
    <property type="entry name" value="MFS"/>
</dbReference>
<feature type="transmembrane region" description="Helical" evidence="7">
    <location>
        <begin position="457"/>
        <end position="478"/>
    </location>
</feature>
<keyword evidence="2" id="KW-0813">Transport</keyword>
<dbReference type="GO" id="GO:0016020">
    <property type="term" value="C:membrane"/>
    <property type="evidence" value="ECO:0007669"/>
    <property type="project" value="UniProtKB-SubCell"/>
</dbReference>
<reference evidence="9 10" key="1">
    <citation type="journal article" date="2015" name="Fungal Genet. Biol.">
        <title>Evolution of novel wood decay mechanisms in Agaricales revealed by the genome sequences of Fistulina hepatica and Cylindrobasidium torrendii.</title>
        <authorList>
            <person name="Floudas D."/>
            <person name="Held B.W."/>
            <person name="Riley R."/>
            <person name="Nagy L.G."/>
            <person name="Koehler G."/>
            <person name="Ransdell A.S."/>
            <person name="Younus H."/>
            <person name="Chow J."/>
            <person name="Chiniquy J."/>
            <person name="Lipzen A."/>
            <person name="Tritt A."/>
            <person name="Sun H."/>
            <person name="Haridas S."/>
            <person name="LaButti K."/>
            <person name="Ohm R.A."/>
            <person name="Kues U."/>
            <person name="Blanchette R.A."/>
            <person name="Grigoriev I.V."/>
            <person name="Minto R.E."/>
            <person name="Hibbett D.S."/>
        </authorList>
    </citation>
    <scope>NUCLEOTIDE SEQUENCE [LARGE SCALE GENOMIC DNA]</scope>
    <source>
        <strain evidence="9 10">FP15055 ss-10</strain>
    </source>
</reference>
<keyword evidence="3 7" id="KW-0812">Transmembrane</keyword>
<dbReference type="Gene3D" id="1.20.1250.20">
    <property type="entry name" value="MFS general substrate transporter like domains"/>
    <property type="match status" value="1"/>
</dbReference>
<comment type="similarity">
    <text evidence="6">Belongs to the major facilitator superfamily. Allantoate permease family.</text>
</comment>
<evidence type="ECO:0000256" key="5">
    <source>
        <dbReference type="ARBA" id="ARBA00023136"/>
    </source>
</evidence>
<gene>
    <name evidence="9" type="ORF">CYLTODRAFT_494778</name>
</gene>
<dbReference type="EMBL" id="KN880808">
    <property type="protein sequence ID" value="KIY62224.1"/>
    <property type="molecule type" value="Genomic_DNA"/>
</dbReference>
<feature type="transmembrane region" description="Helical" evidence="7">
    <location>
        <begin position="66"/>
        <end position="83"/>
    </location>
</feature>
<dbReference type="PANTHER" id="PTHR43791">
    <property type="entry name" value="PERMEASE-RELATED"/>
    <property type="match status" value="1"/>
</dbReference>
<comment type="subcellular location">
    <subcellularLocation>
        <location evidence="1">Membrane</location>
        <topology evidence="1">Multi-pass membrane protein</topology>
    </subcellularLocation>
</comment>
<dbReference type="PANTHER" id="PTHR43791:SF97">
    <property type="entry name" value="ALLANTOATE TRANSPORTER, PUTATIVE (AFU_ORTHOLOGUE AFUA_1G14700)-RELATED"/>
    <property type="match status" value="1"/>
</dbReference>
<sequence length="520" mass="57338">MSKASIDHIEVEETAKVDVVPPPAPSTSALWRIFKTDPDPAFLADLASINETDLDEARVKQMERRIDWLIIPALAVCYMFYYVDKTTLSYAAIFGIKDDLKLKSAEYSWLSSIFYFGWLTWAVPTNLLMQKFPLGKYLALNIFLWGALLMAQAASRNFTDMMILRFLSGAFEATADPAFVMITALWYTREQQPVRIGLWYSANGVGIALGGLLGYGIGQISGALPSWKYEFLIIGAVCSFWGIVLAIVLPDSPYYESKWFSYNDRLLILSRKRHDQGGADSRHWSGEQFLEALIDPKTYLFFLLGFSGNIPNGGISNFGTLIISGFGFDRLQTSLMQIPYGAVVVVAILSAVYLNTIAPRNSRTLLMCLYIVPNIIGSCLMAWAPADNKAARLVGYWLTGSYNAAFVLGLSLVSGNVGGQTKKAIANASIFLGVCAGNIVGPFLFKTSEAPKYTTGIIGMLVANCIEVLVILALRFLFLSSNRKRDNRLAEAHGGVSYDEAGGVIEDLTDWKNPAFRYVA</sequence>
<dbReference type="Proteomes" id="UP000054007">
    <property type="component" value="Unassembled WGS sequence"/>
</dbReference>
<feature type="domain" description="Major facilitator superfamily (MFS) profile" evidence="8">
    <location>
        <begin position="70"/>
        <end position="482"/>
    </location>
</feature>
<evidence type="ECO:0000313" key="9">
    <source>
        <dbReference type="EMBL" id="KIY62224.1"/>
    </source>
</evidence>
<evidence type="ECO:0000256" key="7">
    <source>
        <dbReference type="SAM" id="Phobius"/>
    </source>
</evidence>
<dbReference type="PROSITE" id="PS50850">
    <property type="entry name" value="MFS"/>
    <property type="match status" value="1"/>
</dbReference>
<feature type="transmembrane region" description="Helical" evidence="7">
    <location>
        <begin position="229"/>
        <end position="249"/>
    </location>
</feature>
<keyword evidence="10" id="KW-1185">Reference proteome</keyword>